<dbReference type="SMART" id="SM00421">
    <property type="entry name" value="HTH_LUXR"/>
    <property type="match status" value="1"/>
</dbReference>
<dbReference type="GO" id="GO:0006355">
    <property type="term" value="P:regulation of DNA-templated transcription"/>
    <property type="evidence" value="ECO:0007669"/>
    <property type="project" value="InterPro"/>
</dbReference>
<dbReference type="SUPFAM" id="SSF55785">
    <property type="entry name" value="PYP-like sensor domain (PAS domain)"/>
    <property type="match status" value="1"/>
</dbReference>
<dbReference type="PROSITE" id="PS50043">
    <property type="entry name" value="HTH_LUXR_2"/>
    <property type="match status" value="1"/>
</dbReference>
<feature type="domain" description="HTH luxR-type" evidence="1">
    <location>
        <begin position="129"/>
        <end position="194"/>
    </location>
</feature>
<dbReference type="RefSeq" id="WP_005321797.1">
    <property type="nucleotide sequence ID" value="NZ_CP038104.1"/>
</dbReference>
<dbReference type="InterPro" id="IPR000792">
    <property type="entry name" value="Tscrpt_reg_LuxR_C"/>
</dbReference>
<evidence type="ECO:0000313" key="2">
    <source>
        <dbReference type="EMBL" id="ASD49367.1"/>
    </source>
</evidence>
<dbReference type="CDD" id="cd06170">
    <property type="entry name" value="LuxR_C_like"/>
    <property type="match status" value="1"/>
</dbReference>
<dbReference type="InterPro" id="IPR016032">
    <property type="entry name" value="Sig_transdc_resp-reg_C-effctor"/>
</dbReference>
<keyword evidence="2" id="KW-0614">Plasmid</keyword>
<dbReference type="InterPro" id="IPR035965">
    <property type="entry name" value="PAS-like_dom_sf"/>
</dbReference>
<gene>
    <name evidence="2" type="primary">luxR</name>
</gene>
<dbReference type="AlphaFoldDB" id="A0A1Z3MNL7"/>
<dbReference type="Gene3D" id="1.10.10.10">
    <property type="entry name" value="Winged helix-like DNA-binding domain superfamily/Winged helix DNA-binding domain"/>
    <property type="match status" value="1"/>
</dbReference>
<dbReference type="InterPro" id="IPR036388">
    <property type="entry name" value="WH-like_DNA-bd_sf"/>
</dbReference>
<accession>A0A1Z3MNL7</accession>
<organism evidence="2">
    <name type="scientific">Aeromonas salmonicida subsp. salmonicida</name>
    <dbReference type="NCBI Taxonomy" id="29491"/>
    <lineage>
        <taxon>Bacteria</taxon>
        <taxon>Pseudomonadati</taxon>
        <taxon>Pseudomonadota</taxon>
        <taxon>Gammaproteobacteria</taxon>
        <taxon>Aeromonadales</taxon>
        <taxon>Aeromonadaceae</taxon>
        <taxon>Aeromonas</taxon>
    </lineage>
</organism>
<geneLocation type="plasmid" evidence="2">
    <name>pAsa9</name>
</geneLocation>
<dbReference type="GO" id="GO:0003677">
    <property type="term" value="F:DNA binding"/>
    <property type="evidence" value="ECO:0007669"/>
    <property type="project" value="InterPro"/>
</dbReference>
<sequence length="207" mass="23013">MRTIEFYLNNPIIEHDPGVLLVKDLHHRFIASNARFEDYSGIPPRELVGLTEHDMPWKDMADIYISYENDIISGLTYNIIAPLHGIKKVTMATQTKIIFDSHGIPAGTVSTSVPCDLNILDFTQITSGAPHGYSDLTKKESLILFLILKGKTRKDISEIADISNSSYDFHVRHIKQKIGAKTTAEIIPKAQQLGIDANVSIVIKLSG</sequence>
<proteinExistence type="predicted"/>
<reference evidence="2" key="1">
    <citation type="submission" date="2017-01" db="EMBL/GenBank/DDBJ databases">
        <title>Plasmid composition in Aeromonas salmonicida subsp. salmonicida 01-B526 unravels unsuspected type three secretion system loss patterns.</title>
        <authorList>
            <person name="Tanaka K.H."/>
            <person name="Vincent A.T."/>
            <person name="Emond-Rheault J.-G."/>
            <person name="Adamczuk M."/>
            <person name="Frenette M."/>
            <person name="Charette S.J."/>
        </authorList>
    </citation>
    <scope>NUCLEOTIDE SEQUENCE</scope>
    <source>
        <strain evidence="2">01-B526</strain>
        <plasmid evidence="2">pAsa9</plasmid>
    </source>
</reference>
<dbReference type="Pfam" id="PF00196">
    <property type="entry name" value="GerE"/>
    <property type="match status" value="1"/>
</dbReference>
<protein>
    <submittedName>
        <fullName evidence="2">LuxR family transcriptional regulator</fullName>
    </submittedName>
</protein>
<name>A0A1Z3MNL7_AERSS</name>
<dbReference type="EMBL" id="KY555070">
    <property type="protein sequence ID" value="ASD49367.1"/>
    <property type="molecule type" value="Genomic_DNA"/>
</dbReference>
<dbReference type="SUPFAM" id="SSF46894">
    <property type="entry name" value="C-terminal effector domain of the bipartite response regulators"/>
    <property type="match status" value="1"/>
</dbReference>
<evidence type="ECO:0000259" key="1">
    <source>
        <dbReference type="PROSITE" id="PS50043"/>
    </source>
</evidence>